<dbReference type="AlphaFoldDB" id="A0A1V9E0T8"/>
<feature type="compositionally biased region" description="Basic and acidic residues" evidence="1">
    <location>
        <begin position="36"/>
        <end position="48"/>
    </location>
</feature>
<organism evidence="3 4">
    <name type="scientific">Niastella yeongjuensis</name>
    <dbReference type="NCBI Taxonomy" id="354355"/>
    <lineage>
        <taxon>Bacteria</taxon>
        <taxon>Pseudomonadati</taxon>
        <taxon>Bacteroidota</taxon>
        <taxon>Chitinophagia</taxon>
        <taxon>Chitinophagales</taxon>
        <taxon>Chitinophagaceae</taxon>
        <taxon>Niastella</taxon>
    </lineage>
</organism>
<evidence type="ECO:0000256" key="2">
    <source>
        <dbReference type="SAM" id="SignalP"/>
    </source>
</evidence>
<keyword evidence="2" id="KW-0732">Signal</keyword>
<feature type="region of interest" description="Disordered" evidence="1">
    <location>
        <begin position="22"/>
        <end position="59"/>
    </location>
</feature>
<evidence type="ECO:0000256" key="1">
    <source>
        <dbReference type="SAM" id="MobiDB-lite"/>
    </source>
</evidence>
<sequence length="59" mass="6515">MKKVLLLAGLFVMTGYITMAQQHHPKKDSTGTKPAHVKEPKKASDTTHHAGGMHHNKKN</sequence>
<name>A0A1V9E0T8_9BACT</name>
<evidence type="ECO:0000313" key="4">
    <source>
        <dbReference type="Proteomes" id="UP000192610"/>
    </source>
</evidence>
<protein>
    <submittedName>
        <fullName evidence="3">Uncharacterized protein</fullName>
    </submittedName>
</protein>
<feature type="signal peptide" evidence="2">
    <location>
        <begin position="1"/>
        <end position="20"/>
    </location>
</feature>
<gene>
    <name evidence="3" type="ORF">A4H97_16080</name>
</gene>
<dbReference type="Proteomes" id="UP000192610">
    <property type="component" value="Unassembled WGS sequence"/>
</dbReference>
<comment type="caution">
    <text evidence="3">The sequence shown here is derived from an EMBL/GenBank/DDBJ whole genome shotgun (WGS) entry which is preliminary data.</text>
</comment>
<evidence type="ECO:0000313" key="3">
    <source>
        <dbReference type="EMBL" id="OQP39743.1"/>
    </source>
</evidence>
<accession>A0A1V9E0T8</accession>
<reference evidence="4" key="1">
    <citation type="submission" date="2016-04" db="EMBL/GenBank/DDBJ databases">
        <authorList>
            <person name="Chen L."/>
            <person name="Zhuang W."/>
            <person name="Wang G."/>
        </authorList>
    </citation>
    <scope>NUCLEOTIDE SEQUENCE [LARGE SCALE GENOMIC DNA]</scope>
    <source>
        <strain evidence="4">17621</strain>
    </source>
</reference>
<dbReference type="RefSeq" id="WP_081204176.1">
    <property type="nucleotide sequence ID" value="NZ_FOCZ01000003.1"/>
</dbReference>
<proteinExistence type="predicted"/>
<dbReference type="OrthoDB" id="9868798at2"/>
<feature type="chain" id="PRO_5012054117" evidence="2">
    <location>
        <begin position="21"/>
        <end position="59"/>
    </location>
</feature>
<keyword evidence="4" id="KW-1185">Reference proteome</keyword>
<dbReference type="EMBL" id="LVXG01000078">
    <property type="protein sequence ID" value="OQP39743.1"/>
    <property type="molecule type" value="Genomic_DNA"/>
</dbReference>